<protein>
    <submittedName>
        <fullName evidence="2">Protein BatD</fullName>
    </submittedName>
</protein>
<dbReference type="RefSeq" id="WP_210513029.1">
    <property type="nucleotide sequence ID" value="NZ_JAFIDN010000011.1"/>
</dbReference>
<keyword evidence="1" id="KW-1133">Transmembrane helix</keyword>
<organism evidence="2 3">
    <name type="scientific">Natronogracilivirga saccharolytica</name>
    <dbReference type="NCBI Taxonomy" id="2812953"/>
    <lineage>
        <taxon>Bacteria</taxon>
        <taxon>Pseudomonadati</taxon>
        <taxon>Balneolota</taxon>
        <taxon>Balneolia</taxon>
        <taxon>Balneolales</taxon>
        <taxon>Cyclonatronaceae</taxon>
        <taxon>Natronogracilivirga</taxon>
    </lineage>
</organism>
<evidence type="ECO:0000313" key="2">
    <source>
        <dbReference type="EMBL" id="MBP3193575.1"/>
    </source>
</evidence>
<name>A0A8J7RMD1_9BACT</name>
<dbReference type="Proteomes" id="UP000673975">
    <property type="component" value="Unassembled WGS sequence"/>
</dbReference>
<keyword evidence="1" id="KW-0472">Membrane</keyword>
<proteinExistence type="predicted"/>
<feature type="transmembrane region" description="Helical" evidence="1">
    <location>
        <begin position="457"/>
        <end position="475"/>
    </location>
</feature>
<dbReference type="PANTHER" id="PTHR40940">
    <property type="entry name" value="PROTEIN BATD-RELATED"/>
    <property type="match status" value="1"/>
</dbReference>
<reference evidence="2" key="1">
    <citation type="submission" date="2021-02" db="EMBL/GenBank/DDBJ databases">
        <title>Natronogracilivirga saccharolytica gen. nov. sp. nov. a new anaerobic, haloalkiliphilic carbohydrate-fermenting bacterium from soda lake and proposing of Cyclonatronumiaceae fam. nov. in the phylum Balneolaeota.</title>
        <authorList>
            <person name="Zhilina T.N."/>
            <person name="Sorokin D.Y."/>
            <person name="Zavarzina D.G."/>
            <person name="Toshchakov S.V."/>
            <person name="Kublanov I.V."/>
        </authorList>
    </citation>
    <scope>NUCLEOTIDE SEQUENCE</scope>
    <source>
        <strain evidence="2">Z-1702</strain>
    </source>
</reference>
<accession>A0A8J7RMD1</accession>
<keyword evidence="3" id="KW-1185">Reference proteome</keyword>
<sequence length="600" mass="67718">MHRPASICNFSLLFLSGILLCIAVVLAGANEAHARDITVSASLSSRSMEVGDQITLDVEIQSPEPRSVSRPELPELDGLRYVSTVPKTSTNYSMIGGTATMVYKYSYTVQAAESGSFQIPAIYVEVDGREYSSRPFTVSVQGTGERPAQQTTPSRAERRPVFLELELSEEQPVRGQQIVADIVLYFRNSVEITSFQVARSWQTEGFWREDLSQSELRRPETVVLDGSQYRRAVVSRYALFPTRSGELNIPSYGIDARVRILGRFRDEYSTFFDGSGRQRSVNLETEPRTLSVSTPPIPPSDGQLISALGRFSIDRTLSSERVKLGESVEVITEIEGTGNLGLITRPRYSYPGVFDTHRPREVIDRDKNAPEMTGTKQYRDVLIARRTGTFTIPETTIQVYNDARRRYEPHVLPELVVEVVRDPNARVSIARSDDFRLTPIRGSVTWSDGTHRPFYQLWWFWFALAIPLGLFFYGFRAWKYQSRLSTDETFSRQERAFERAMDHLESAESLADTKEVYSLIDNALYGYIADRLGLPSAGLSEDQLVAALQKRNVEGPLLRKVSSLLKKCATVRYLPEPSAMDMVSDLAEARNIIRQLDPQL</sequence>
<dbReference type="Pfam" id="PF13584">
    <property type="entry name" value="BatD"/>
    <property type="match status" value="2"/>
</dbReference>
<comment type="caution">
    <text evidence="2">The sequence shown here is derived from an EMBL/GenBank/DDBJ whole genome shotgun (WGS) entry which is preliminary data.</text>
</comment>
<dbReference type="AlphaFoldDB" id="A0A8J7RMD1"/>
<evidence type="ECO:0000256" key="1">
    <source>
        <dbReference type="SAM" id="Phobius"/>
    </source>
</evidence>
<dbReference type="InterPro" id="IPR025738">
    <property type="entry name" value="BatD"/>
</dbReference>
<dbReference type="PANTHER" id="PTHR40940:SF2">
    <property type="entry name" value="BATD"/>
    <property type="match status" value="1"/>
</dbReference>
<gene>
    <name evidence="2" type="ORF">NATSA_12940</name>
</gene>
<evidence type="ECO:0000313" key="3">
    <source>
        <dbReference type="Proteomes" id="UP000673975"/>
    </source>
</evidence>
<dbReference type="EMBL" id="JAFIDN010000011">
    <property type="protein sequence ID" value="MBP3193575.1"/>
    <property type="molecule type" value="Genomic_DNA"/>
</dbReference>
<keyword evidence="1" id="KW-0812">Transmembrane</keyword>